<dbReference type="Proteomes" id="UP000234323">
    <property type="component" value="Unassembled WGS sequence"/>
</dbReference>
<evidence type="ECO:0000313" key="2">
    <source>
        <dbReference type="Proteomes" id="UP000234323"/>
    </source>
</evidence>
<comment type="caution">
    <text evidence="1">The sequence shown here is derived from an EMBL/GenBank/DDBJ whole genome shotgun (WGS) entry which is preliminary data.</text>
</comment>
<name>A0A2I1HJG8_9GLOM</name>
<keyword evidence="2" id="KW-1185">Reference proteome</keyword>
<dbReference type="VEuPathDB" id="FungiDB:FUN_016484"/>
<reference evidence="1 2" key="1">
    <citation type="submission" date="2015-10" db="EMBL/GenBank/DDBJ databases">
        <title>Genome analyses suggest a sexual origin of heterokaryosis in a supposedly ancient asexual fungus.</title>
        <authorList>
            <person name="Ropars J."/>
            <person name="Sedzielewska K."/>
            <person name="Noel J."/>
            <person name="Charron P."/>
            <person name="Farinelli L."/>
            <person name="Marton T."/>
            <person name="Kruger M."/>
            <person name="Pelin A."/>
            <person name="Brachmann A."/>
            <person name="Corradi N."/>
        </authorList>
    </citation>
    <scope>NUCLEOTIDE SEQUENCE [LARGE SCALE GENOMIC DNA]</scope>
    <source>
        <strain evidence="1 2">A4</strain>
    </source>
</reference>
<dbReference type="VEuPathDB" id="FungiDB:RhiirFUN_011965"/>
<organism evidence="1 2">
    <name type="scientific">Rhizophagus irregularis</name>
    <dbReference type="NCBI Taxonomy" id="588596"/>
    <lineage>
        <taxon>Eukaryota</taxon>
        <taxon>Fungi</taxon>
        <taxon>Fungi incertae sedis</taxon>
        <taxon>Mucoromycota</taxon>
        <taxon>Glomeromycotina</taxon>
        <taxon>Glomeromycetes</taxon>
        <taxon>Glomerales</taxon>
        <taxon>Glomeraceae</taxon>
        <taxon>Rhizophagus</taxon>
    </lineage>
</organism>
<gene>
    <name evidence="1" type="ORF">RhiirA4_430128</name>
</gene>
<dbReference type="AlphaFoldDB" id="A0A2I1HJG8"/>
<proteinExistence type="predicted"/>
<sequence length="194" mass="23116">MWCSCIRYPFKKLLEYNPKYFSKNGFIQMIERSYKDGKFKAGRRSFHIYCTVCDSLVIIRENTIKCGNDHLKKCIARTAKKRVSILDSDEIGKIYQTYCFIFRKGLNNYTYEHSNEIKKRIVNRLINTNVRVIQQTWRNYKKRPASFASQIWNALRNDGTTDEKKFLGSDWIKDKKIQLFVTHVKWLKTGKKMA</sequence>
<dbReference type="EMBL" id="LLXI01003320">
    <property type="protein sequence ID" value="PKY59021.1"/>
    <property type="molecule type" value="Genomic_DNA"/>
</dbReference>
<evidence type="ECO:0000313" key="1">
    <source>
        <dbReference type="EMBL" id="PKY59021.1"/>
    </source>
</evidence>
<accession>A0A2I1HJG8</accession>
<protein>
    <submittedName>
        <fullName evidence="1">Uncharacterized protein</fullName>
    </submittedName>
</protein>